<dbReference type="PANTHER" id="PTHR24198">
    <property type="entry name" value="ANKYRIN REPEAT AND PROTEIN KINASE DOMAIN-CONTAINING PROTEIN"/>
    <property type="match status" value="1"/>
</dbReference>
<reference evidence="1 2" key="1">
    <citation type="journal article" date="2018" name="Genome Biol. Evol.">
        <title>Multiple Roots of Fruiting Body Formation in Amoebozoa.</title>
        <authorList>
            <person name="Hillmann F."/>
            <person name="Forbes G."/>
            <person name="Novohradska S."/>
            <person name="Ferling I."/>
            <person name="Riege K."/>
            <person name="Groth M."/>
            <person name="Westermann M."/>
            <person name="Marz M."/>
            <person name="Spaller T."/>
            <person name="Winckler T."/>
            <person name="Schaap P."/>
            <person name="Glockner G."/>
        </authorList>
    </citation>
    <scope>NUCLEOTIDE SEQUENCE [LARGE SCALE GENOMIC DNA]</scope>
    <source>
        <strain evidence="1 2">Jena</strain>
    </source>
</reference>
<dbReference type="InParanoid" id="A0A2P6N0Q2"/>
<name>A0A2P6N0Q2_9EUKA</name>
<comment type="caution">
    <text evidence="1">The sequence shown here is derived from an EMBL/GenBank/DDBJ whole genome shotgun (WGS) entry which is preliminary data.</text>
</comment>
<protein>
    <submittedName>
        <fullName evidence="1">Putative ankyrin repeat-containing protein</fullName>
    </submittedName>
</protein>
<dbReference type="Gene3D" id="1.25.40.20">
    <property type="entry name" value="Ankyrin repeat-containing domain"/>
    <property type="match status" value="1"/>
</dbReference>
<gene>
    <name evidence="1" type="ORF">PROFUN_14185</name>
</gene>
<sequence>MIGIITSQDITRVILHSVLNRDLESEVYLHSARKLSYPESQNTRKQFALLRSTCKLWKDIVDGFTDWLTEDDLLLAVRGCKVDSVRFLLTRRGLDPSVRDNKPIRTALRDSTMETVRLLLSDPRVDPSARNNEAFREAASEGYHEVIQLLLADSRVDPSTEDNEAFREAAAKGHHEVVQLLLADPRVDPSVCNQDPIKRASSDGHAMTVQLLLTNPCESIADKRDHEQNQSAKQDTNIPQIKKCSLCPRLAMYYVKDMILLLSHLLVDGLACDNEAMRHASEVNPTTRTVHPLVQLIH</sequence>
<dbReference type="OrthoDB" id="4772757at2759"/>
<dbReference type="InterPro" id="IPR036770">
    <property type="entry name" value="Ankyrin_rpt-contain_sf"/>
</dbReference>
<proteinExistence type="predicted"/>
<dbReference type="AlphaFoldDB" id="A0A2P6N0Q2"/>
<dbReference type="Proteomes" id="UP000241769">
    <property type="component" value="Unassembled WGS sequence"/>
</dbReference>
<evidence type="ECO:0000313" key="1">
    <source>
        <dbReference type="EMBL" id="PRP77531.1"/>
    </source>
</evidence>
<dbReference type="EMBL" id="MDYQ01000259">
    <property type="protein sequence ID" value="PRP77531.1"/>
    <property type="molecule type" value="Genomic_DNA"/>
</dbReference>
<dbReference type="PANTHER" id="PTHR24198:SF165">
    <property type="entry name" value="ANKYRIN REPEAT-CONTAINING PROTEIN-RELATED"/>
    <property type="match status" value="1"/>
</dbReference>
<dbReference type="SUPFAM" id="SSF48403">
    <property type="entry name" value="Ankyrin repeat"/>
    <property type="match status" value="1"/>
</dbReference>
<dbReference type="STRING" id="1890364.A0A2P6N0Q2"/>
<accession>A0A2P6N0Q2</accession>
<keyword evidence="2" id="KW-1185">Reference proteome</keyword>
<evidence type="ECO:0000313" key="2">
    <source>
        <dbReference type="Proteomes" id="UP000241769"/>
    </source>
</evidence>
<organism evidence="1 2">
    <name type="scientific">Planoprotostelium fungivorum</name>
    <dbReference type="NCBI Taxonomy" id="1890364"/>
    <lineage>
        <taxon>Eukaryota</taxon>
        <taxon>Amoebozoa</taxon>
        <taxon>Evosea</taxon>
        <taxon>Variosea</taxon>
        <taxon>Cavosteliida</taxon>
        <taxon>Cavosteliaceae</taxon>
        <taxon>Planoprotostelium</taxon>
    </lineage>
</organism>